<accession>A0A0J1IIF5</accession>
<feature type="transmembrane region" description="Helical" evidence="6">
    <location>
        <begin position="75"/>
        <end position="95"/>
    </location>
</feature>
<feature type="transmembrane region" description="Helical" evidence="6">
    <location>
        <begin position="190"/>
        <end position="208"/>
    </location>
</feature>
<dbReference type="InterPro" id="IPR001182">
    <property type="entry name" value="FtsW/RodA"/>
</dbReference>
<keyword evidence="4 6" id="KW-1133">Transmembrane helix</keyword>
<dbReference type="PANTHER" id="PTHR30474">
    <property type="entry name" value="CELL CYCLE PROTEIN"/>
    <property type="match status" value="1"/>
</dbReference>
<protein>
    <recommendedName>
        <fullName evidence="9">Cell division protein FtsW</fullName>
    </recommendedName>
</protein>
<evidence type="ECO:0000256" key="3">
    <source>
        <dbReference type="ARBA" id="ARBA00022960"/>
    </source>
</evidence>
<keyword evidence="2 6" id="KW-0812">Transmembrane</keyword>
<feature type="transmembrane region" description="Helical" evidence="6">
    <location>
        <begin position="383"/>
        <end position="405"/>
    </location>
</feature>
<dbReference type="GeneID" id="56348904"/>
<keyword evidence="5 6" id="KW-0472">Membrane</keyword>
<feature type="transmembrane region" description="Helical" evidence="6">
    <location>
        <begin position="101"/>
        <end position="122"/>
    </location>
</feature>
<feature type="transmembrane region" description="Helical" evidence="6">
    <location>
        <begin position="350"/>
        <end position="377"/>
    </location>
</feature>
<dbReference type="NCBIfam" id="NF038403">
    <property type="entry name" value="perm_prefix_1"/>
    <property type="match status" value="1"/>
</dbReference>
<evidence type="ECO:0000313" key="7">
    <source>
        <dbReference type="EMBL" id="KLV25739.1"/>
    </source>
</evidence>
<comment type="caution">
    <text evidence="7">The sequence shown here is derived from an EMBL/GenBank/DDBJ whole genome shotgun (WGS) entry which is preliminary data.</text>
</comment>
<feature type="transmembrane region" description="Helical" evidence="6">
    <location>
        <begin position="129"/>
        <end position="149"/>
    </location>
</feature>
<feature type="transmembrane region" description="Helical" evidence="6">
    <location>
        <begin position="214"/>
        <end position="230"/>
    </location>
</feature>
<dbReference type="Pfam" id="PF01098">
    <property type="entry name" value="FTSW_RODA_SPOVE"/>
    <property type="match status" value="1"/>
</dbReference>
<dbReference type="GO" id="GO:0015648">
    <property type="term" value="F:lipid-linked peptidoglycan transporter activity"/>
    <property type="evidence" value="ECO:0007669"/>
    <property type="project" value="TreeGrafter"/>
</dbReference>
<dbReference type="GO" id="GO:0005886">
    <property type="term" value="C:plasma membrane"/>
    <property type="evidence" value="ECO:0007669"/>
    <property type="project" value="TreeGrafter"/>
</dbReference>
<dbReference type="AlphaFoldDB" id="A0A0J1IIF5"/>
<feature type="transmembrane region" description="Helical" evidence="6">
    <location>
        <begin position="317"/>
        <end position="338"/>
    </location>
</feature>
<dbReference type="PANTHER" id="PTHR30474:SF1">
    <property type="entry name" value="PEPTIDOGLYCAN GLYCOSYLTRANSFERASE MRDB"/>
    <property type="match status" value="1"/>
</dbReference>
<dbReference type="PATRIC" id="fig|1397.4.peg.979"/>
<keyword evidence="8" id="KW-1185">Reference proteome</keyword>
<comment type="subcellular location">
    <subcellularLocation>
        <location evidence="1">Membrane</location>
        <topology evidence="1">Multi-pass membrane protein</topology>
    </subcellularLocation>
</comment>
<feature type="transmembrane region" description="Helical" evidence="6">
    <location>
        <begin position="237"/>
        <end position="257"/>
    </location>
</feature>
<evidence type="ECO:0008006" key="9">
    <source>
        <dbReference type="Google" id="ProtNLM"/>
    </source>
</evidence>
<dbReference type="RefSeq" id="WP_047942909.1">
    <property type="nucleotide sequence ID" value="NZ_CP053989.1"/>
</dbReference>
<reference evidence="7 8" key="1">
    <citation type="submission" date="2015-05" db="EMBL/GenBank/DDBJ databases">
        <title>Whole genome sequence and identification of bacterial endophytes from Costus igneus.</title>
        <authorList>
            <person name="Lee Y.P."/>
            <person name="Gan H.M."/>
            <person name="Eng W."/>
            <person name="Wheatley M.S."/>
            <person name="Caraballo A."/>
            <person name="Polter S."/>
            <person name="Savka M.A."/>
            <person name="Hudson A.O."/>
        </authorList>
    </citation>
    <scope>NUCLEOTIDE SEQUENCE [LARGE SCALE GENOMIC DNA]</scope>
    <source>
        <strain evidence="7 8">RIT379</strain>
    </source>
</reference>
<proteinExistence type="predicted"/>
<evidence type="ECO:0000256" key="5">
    <source>
        <dbReference type="ARBA" id="ARBA00023136"/>
    </source>
</evidence>
<dbReference type="OrthoDB" id="2192428at2"/>
<evidence type="ECO:0000313" key="8">
    <source>
        <dbReference type="Proteomes" id="UP000036045"/>
    </source>
</evidence>
<evidence type="ECO:0000256" key="2">
    <source>
        <dbReference type="ARBA" id="ARBA00022692"/>
    </source>
</evidence>
<evidence type="ECO:0000256" key="4">
    <source>
        <dbReference type="ARBA" id="ARBA00022989"/>
    </source>
</evidence>
<keyword evidence="3" id="KW-0133">Cell shape</keyword>
<organism evidence="7 8">
    <name type="scientific">Niallia circulans</name>
    <name type="common">Bacillus circulans</name>
    <dbReference type="NCBI Taxonomy" id="1397"/>
    <lineage>
        <taxon>Bacteria</taxon>
        <taxon>Bacillati</taxon>
        <taxon>Bacillota</taxon>
        <taxon>Bacilli</taxon>
        <taxon>Bacillales</taxon>
        <taxon>Bacillaceae</taxon>
        <taxon>Niallia</taxon>
    </lineage>
</organism>
<dbReference type="InterPro" id="IPR047928">
    <property type="entry name" value="Perm_prefix_1"/>
</dbReference>
<dbReference type="GO" id="GO:0032153">
    <property type="term" value="C:cell division site"/>
    <property type="evidence" value="ECO:0007669"/>
    <property type="project" value="TreeGrafter"/>
</dbReference>
<dbReference type="GO" id="GO:0008360">
    <property type="term" value="P:regulation of cell shape"/>
    <property type="evidence" value="ECO:0007669"/>
    <property type="project" value="UniProtKB-KW"/>
</dbReference>
<evidence type="ECO:0000256" key="6">
    <source>
        <dbReference type="SAM" id="Phobius"/>
    </source>
</evidence>
<dbReference type="Proteomes" id="UP000036045">
    <property type="component" value="Unassembled WGS sequence"/>
</dbReference>
<dbReference type="GO" id="GO:0051301">
    <property type="term" value="P:cell division"/>
    <property type="evidence" value="ECO:0007669"/>
    <property type="project" value="InterPro"/>
</dbReference>
<dbReference type="EMBL" id="LDPH01000013">
    <property type="protein sequence ID" value="KLV25739.1"/>
    <property type="molecule type" value="Genomic_DNA"/>
</dbReference>
<name>A0A0J1IIF5_NIACI</name>
<gene>
    <name evidence="7" type="ORF">ABW02_14155</name>
</gene>
<feature type="transmembrane region" description="Helical" evidence="6">
    <location>
        <begin position="161"/>
        <end position="183"/>
    </location>
</feature>
<evidence type="ECO:0000256" key="1">
    <source>
        <dbReference type="ARBA" id="ARBA00004141"/>
    </source>
</evidence>
<sequence length="411" mass="47113">MNNKHLFLDKVTEQVKSKEAKESIKLEMEYHIQLAKKGWIKKGLSESEAEEKAINEMGSPSQLGRELSEIYRPTIDWAIVTLTVSLLMIGILPTLSSSHHFIILKLLMTCLGIVIVIGFMYVDYRKFANFGFLFYAIGSSLLISIIFFSNHMINGANYIKIGPIILQGIMAIPFFLLAWASFFSKKEFTYVSFLCLFFFSCVLFLFGFDSISTVFIYIFTVAIMLFWSSFSKRKVFITYGIGTILLLWLLFLTRGSYQLNRLMAFLFPERYAEEAGYFYLYRQKMWADLKWVGSPDMEVLTFINNTDTVFLQLTYQFGYMLAVFLVLLFGALILKMIGNVKKIKNPYAKFLLIGSITLYSVQVVYNLGMCVGFLPVISLSLPFISYGLVSTVINALLIGLILSIMRRKNFQ</sequence>